<gene>
    <name evidence="2" type="ORF">GCM10011511_17830</name>
</gene>
<dbReference type="AlphaFoldDB" id="A0A8J2UBN6"/>
<evidence type="ECO:0000313" key="3">
    <source>
        <dbReference type="Proteomes" id="UP000607559"/>
    </source>
</evidence>
<reference evidence="2" key="1">
    <citation type="journal article" date="2014" name="Int. J. Syst. Evol. Microbiol.">
        <title>Complete genome sequence of Corynebacterium casei LMG S-19264T (=DSM 44701T), isolated from a smear-ripened cheese.</title>
        <authorList>
            <consortium name="US DOE Joint Genome Institute (JGI-PGF)"/>
            <person name="Walter F."/>
            <person name="Albersmeier A."/>
            <person name="Kalinowski J."/>
            <person name="Ruckert C."/>
        </authorList>
    </citation>
    <scope>NUCLEOTIDE SEQUENCE</scope>
    <source>
        <strain evidence="2">CGMCC 1.15448</strain>
    </source>
</reference>
<evidence type="ECO:0000313" key="2">
    <source>
        <dbReference type="EMBL" id="GGA94946.1"/>
    </source>
</evidence>
<dbReference type="EMBL" id="BMJC01000002">
    <property type="protein sequence ID" value="GGA94946.1"/>
    <property type="molecule type" value="Genomic_DNA"/>
</dbReference>
<evidence type="ECO:0000256" key="1">
    <source>
        <dbReference type="SAM" id="MobiDB-lite"/>
    </source>
</evidence>
<organism evidence="2 3">
    <name type="scientific">Puia dinghuensis</name>
    <dbReference type="NCBI Taxonomy" id="1792502"/>
    <lineage>
        <taxon>Bacteria</taxon>
        <taxon>Pseudomonadati</taxon>
        <taxon>Bacteroidota</taxon>
        <taxon>Chitinophagia</taxon>
        <taxon>Chitinophagales</taxon>
        <taxon>Chitinophagaceae</taxon>
        <taxon>Puia</taxon>
    </lineage>
</organism>
<name>A0A8J2UBN6_9BACT</name>
<protein>
    <submittedName>
        <fullName evidence="2">Uncharacterized protein</fullName>
    </submittedName>
</protein>
<feature type="region of interest" description="Disordered" evidence="1">
    <location>
        <begin position="1"/>
        <end position="47"/>
    </location>
</feature>
<dbReference type="RefSeq" id="WP_188930747.1">
    <property type="nucleotide sequence ID" value="NZ_BMJC01000002.1"/>
</dbReference>
<feature type="compositionally biased region" description="Basic residues" evidence="1">
    <location>
        <begin position="1"/>
        <end position="18"/>
    </location>
</feature>
<dbReference type="Proteomes" id="UP000607559">
    <property type="component" value="Unassembled WGS sequence"/>
</dbReference>
<accession>A0A8J2UBN6</accession>
<keyword evidence="3" id="KW-1185">Reference proteome</keyword>
<reference evidence="2" key="2">
    <citation type="submission" date="2020-09" db="EMBL/GenBank/DDBJ databases">
        <authorList>
            <person name="Sun Q."/>
            <person name="Zhou Y."/>
        </authorList>
    </citation>
    <scope>NUCLEOTIDE SEQUENCE</scope>
    <source>
        <strain evidence="2">CGMCC 1.15448</strain>
    </source>
</reference>
<proteinExistence type="predicted"/>
<comment type="caution">
    <text evidence="2">The sequence shown here is derived from an EMBL/GenBank/DDBJ whole genome shotgun (WGS) entry which is preliminary data.</text>
</comment>
<sequence length="47" mass="5416">MKKPGNTFKKKAKHVGRKAKGEVISYRPKKKLPRDHPFSEADLSPQR</sequence>